<dbReference type="GO" id="GO:0042597">
    <property type="term" value="C:periplasmic space"/>
    <property type="evidence" value="ECO:0007669"/>
    <property type="project" value="UniProtKB-SubCell"/>
</dbReference>
<sequence>MKNAKRGQTLFCVLLLLSLLAGFIAGGCGAAPKTTKVVRVGFLRNDLHQLAYYVAREKGFFTEQGLDIREGGAFNAGPEEMSAFSAGELDIGYVGMASCVTFASQNMADVKIVAQANANGSSIMVRPGLDAGDVSALRGRTVAIPGMSTLEDFLLRTALQKAGVDPVGVNIIVVKPPEMISALATAQVDATIACEPYPSMAHAQKAGRVLENSSKIWPRHPCCVVVADAAFMDRNPDAVRRFVAAHVKATEYIKKNIAEASSMAHLFTGQESAVVNSAMKNIRFDYRPETKAITKYVEFMKRAGVVKQKNPSAFTRNLVDARFLPGRGS</sequence>
<evidence type="ECO:0000313" key="11">
    <source>
        <dbReference type="Proteomes" id="UP000233654"/>
    </source>
</evidence>
<dbReference type="InterPro" id="IPR044527">
    <property type="entry name" value="NrtA/CpmA_ABC-bd_dom"/>
</dbReference>
<reference evidence="10 11" key="1">
    <citation type="journal article" date="2017" name="ISME J.">
        <title>Potential for microbial H2 and metal transformations associated with novel bacteria and archaea in deep terrestrial subsurface sediments.</title>
        <authorList>
            <person name="Hernsdorf A.W."/>
            <person name="Amano Y."/>
            <person name="Miyakawa K."/>
            <person name="Ise K."/>
            <person name="Suzuki Y."/>
            <person name="Anantharaman K."/>
            <person name="Probst A."/>
            <person name="Burstein D."/>
            <person name="Thomas B.C."/>
            <person name="Banfield J.F."/>
        </authorList>
    </citation>
    <scope>NUCLEOTIDE SEQUENCE [LARGE SCALE GENOMIC DNA]</scope>
    <source>
        <strain evidence="10">HGW-Actinobacteria-3</strain>
    </source>
</reference>
<accession>A0A2N3G5T7</accession>
<evidence type="ECO:0000256" key="8">
    <source>
        <dbReference type="ARBA" id="ARBA00023136"/>
    </source>
</evidence>
<keyword evidence="8" id="KW-0472">Membrane</keyword>
<evidence type="ECO:0000256" key="5">
    <source>
        <dbReference type="ARBA" id="ARBA00022475"/>
    </source>
</evidence>
<protein>
    <submittedName>
        <fullName evidence="10">Nitrate ABC transporter substrate-binding protein</fullName>
    </submittedName>
</protein>
<name>A0A2N3G5T7_9ACTN</name>
<evidence type="ECO:0000256" key="9">
    <source>
        <dbReference type="SAM" id="SignalP"/>
    </source>
</evidence>
<dbReference type="EMBL" id="PHEX01000033">
    <property type="protein sequence ID" value="PKQ28085.1"/>
    <property type="molecule type" value="Genomic_DNA"/>
</dbReference>
<dbReference type="AlphaFoldDB" id="A0A2N3G5T7"/>
<feature type="signal peptide" evidence="9">
    <location>
        <begin position="1"/>
        <end position="30"/>
    </location>
</feature>
<evidence type="ECO:0000256" key="6">
    <source>
        <dbReference type="ARBA" id="ARBA00022519"/>
    </source>
</evidence>
<evidence type="ECO:0000256" key="3">
    <source>
        <dbReference type="ARBA" id="ARBA00010742"/>
    </source>
</evidence>
<dbReference type="SUPFAM" id="SSF53850">
    <property type="entry name" value="Periplasmic binding protein-like II"/>
    <property type="match status" value="1"/>
</dbReference>
<evidence type="ECO:0000256" key="1">
    <source>
        <dbReference type="ARBA" id="ARBA00004418"/>
    </source>
</evidence>
<dbReference type="PROSITE" id="PS51257">
    <property type="entry name" value="PROKAR_LIPOPROTEIN"/>
    <property type="match status" value="1"/>
</dbReference>
<dbReference type="PANTHER" id="PTHR30024:SF47">
    <property type="entry name" value="TAURINE-BINDING PERIPLASMIC PROTEIN"/>
    <property type="match status" value="1"/>
</dbReference>
<dbReference type="Gene3D" id="3.40.190.10">
    <property type="entry name" value="Periplasmic binding protein-like II"/>
    <property type="match status" value="2"/>
</dbReference>
<keyword evidence="5" id="KW-1003">Cell membrane</keyword>
<dbReference type="Proteomes" id="UP000233654">
    <property type="component" value="Unassembled WGS sequence"/>
</dbReference>
<dbReference type="PANTHER" id="PTHR30024">
    <property type="entry name" value="ALIPHATIC SULFONATES-BINDING PROTEIN-RELATED"/>
    <property type="match status" value="1"/>
</dbReference>
<evidence type="ECO:0000256" key="2">
    <source>
        <dbReference type="ARBA" id="ARBA00004533"/>
    </source>
</evidence>
<organism evidence="10 11">
    <name type="scientific">Candidatus Anoxymicrobium japonicum</name>
    <dbReference type="NCBI Taxonomy" id="2013648"/>
    <lineage>
        <taxon>Bacteria</taxon>
        <taxon>Bacillati</taxon>
        <taxon>Actinomycetota</taxon>
        <taxon>Candidatus Geothermincolia</taxon>
        <taxon>Candidatus Geothermincolales</taxon>
        <taxon>Candidatus Anoxymicrobiaceae</taxon>
        <taxon>Candidatus Anoxymicrobium</taxon>
    </lineage>
</organism>
<comment type="similarity">
    <text evidence="3">Belongs to the bacterial solute-binding protein SsuA/TauA family.</text>
</comment>
<keyword evidence="4" id="KW-0813">Transport</keyword>
<keyword evidence="6" id="KW-0997">Cell inner membrane</keyword>
<comment type="caution">
    <text evidence="10">The sequence shown here is derived from an EMBL/GenBank/DDBJ whole genome shotgun (WGS) entry which is preliminary data.</text>
</comment>
<gene>
    <name evidence="10" type="ORF">CVT63_04610</name>
</gene>
<evidence type="ECO:0000256" key="4">
    <source>
        <dbReference type="ARBA" id="ARBA00022448"/>
    </source>
</evidence>
<evidence type="ECO:0000256" key="7">
    <source>
        <dbReference type="ARBA" id="ARBA00022729"/>
    </source>
</evidence>
<evidence type="ECO:0000313" key="10">
    <source>
        <dbReference type="EMBL" id="PKQ28085.1"/>
    </source>
</evidence>
<dbReference type="GO" id="GO:0005886">
    <property type="term" value="C:plasma membrane"/>
    <property type="evidence" value="ECO:0007669"/>
    <property type="project" value="UniProtKB-SubCell"/>
</dbReference>
<dbReference type="CDD" id="cd13553">
    <property type="entry name" value="PBP2_NrtA_CpmA_like"/>
    <property type="match status" value="1"/>
</dbReference>
<comment type="subcellular location">
    <subcellularLocation>
        <location evidence="2">Cell inner membrane</location>
    </subcellularLocation>
    <subcellularLocation>
        <location evidence="1">Periplasm</location>
    </subcellularLocation>
</comment>
<feature type="chain" id="PRO_5014981993" evidence="9">
    <location>
        <begin position="31"/>
        <end position="329"/>
    </location>
</feature>
<proteinExistence type="inferred from homology"/>
<dbReference type="Pfam" id="PF13379">
    <property type="entry name" value="NMT1_2"/>
    <property type="match status" value="1"/>
</dbReference>
<keyword evidence="7 9" id="KW-0732">Signal</keyword>